<dbReference type="InParanoid" id="A0A672IP23"/>
<protein>
    <submittedName>
        <fullName evidence="2">Uncharacterized protein</fullName>
    </submittedName>
</protein>
<feature type="transmembrane region" description="Helical" evidence="1">
    <location>
        <begin position="39"/>
        <end position="57"/>
    </location>
</feature>
<name>A0A672IP23_SALFA</name>
<dbReference type="Ensembl" id="ENSSFAT00005044394.1">
    <property type="protein sequence ID" value="ENSSFAP00005042849.1"/>
    <property type="gene ID" value="ENSSFAG00005021249.1"/>
</dbReference>
<evidence type="ECO:0000313" key="2">
    <source>
        <dbReference type="Ensembl" id="ENSSFAP00005042849.1"/>
    </source>
</evidence>
<evidence type="ECO:0000313" key="3">
    <source>
        <dbReference type="Proteomes" id="UP000472267"/>
    </source>
</evidence>
<keyword evidence="1" id="KW-0472">Membrane</keyword>
<accession>A0A672IP23</accession>
<organism evidence="2 3">
    <name type="scientific">Salarias fasciatus</name>
    <name type="common">Jewelled blenny</name>
    <name type="synonym">Blennius fasciatus</name>
    <dbReference type="NCBI Taxonomy" id="181472"/>
    <lineage>
        <taxon>Eukaryota</taxon>
        <taxon>Metazoa</taxon>
        <taxon>Chordata</taxon>
        <taxon>Craniata</taxon>
        <taxon>Vertebrata</taxon>
        <taxon>Euteleostomi</taxon>
        <taxon>Actinopterygii</taxon>
        <taxon>Neopterygii</taxon>
        <taxon>Teleostei</taxon>
        <taxon>Neoteleostei</taxon>
        <taxon>Acanthomorphata</taxon>
        <taxon>Ovalentaria</taxon>
        <taxon>Blenniimorphae</taxon>
        <taxon>Blenniiformes</taxon>
        <taxon>Blennioidei</taxon>
        <taxon>Blenniidae</taxon>
        <taxon>Salariinae</taxon>
        <taxon>Salarias</taxon>
    </lineage>
</organism>
<proteinExistence type="predicted"/>
<evidence type="ECO:0000256" key="1">
    <source>
        <dbReference type="SAM" id="Phobius"/>
    </source>
</evidence>
<dbReference type="AlphaFoldDB" id="A0A672IP23"/>
<dbReference type="Proteomes" id="UP000472267">
    <property type="component" value="Chromosome 18"/>
</dbReference>
<keyword evidence="1" id="KW-1133">Transmembrane helix</keyword>
<reference evidence="2" key="1">
    <citation type="submission" date="2019-06" db="EMBL/GenBank/DDBJ databases">
        <authorList>
            <consortium name="Wellcome Sanger Institute Data Sharing"/>
        </authorList>
    </citation>
    <scope>NUCLEOTIDE SEQUENCE [LARGE SCALE GENOMIC DNA]</scope>
</reference>
<keyword evidence="1" id="KW-0812">Transmembrane</keyword>
<keyword evidence="3" id="KW-1185">Reference proteome</keyword>
<sequence length="58" mass="6532">MQSENQCLPINTRVTSVPLCMQCAQVADWKTMLIIQHNGFLVFSFRGFVCIIVNVASK</sequence>
<reference evidence="2" key="2">
    <citation type="submission" date="2025-08" db="UniProtKB">
        <authorList>
            <consortium name="Ensembl"/>
        </authorList>
    </citation>
    <scope>IDENTIFICATION</scope>
</reference>
<reference evidence="2" key="3">
    <citation type="submission" date="2025-09" db="UniProtKB">
        <authorList>
            <consortium name="Ensembl"/>
        </authorList>
    </citation>
    <scope>IDENTIFICATION</scope>
</reference>